<evidence type="ECO:0000313" key="2">
    <source>
        <dbReference type="Proteomes" id="UP000030185"/>
    </source>
</evidence>
<dbReference type="EMBL" id="BBLT01000001">
    <property type="protein sequence ID" value="GAL83437.1"/>
    <property type="molecule type" value="Genomic_DNA"/>
</dbReference>
<dbReference type="Proteomes" id="UP000030185">
    <property type="component" value="Unassembled WGS sequence"/>
</dbReference>
<protein>
    <submittedName>
        <fullName evidence="1">Uncharacterized protein</fullName>
    </submittedName>
</protein>
<keyword evidence="2" id="KW-1185">Reference proteome</keyword>
<accession>A0A098LAH7</accession>
<gene>
    <name evidence="1" type="ORF">MYP_664</name>
</gene>
<dbReference type="STRING" id="153721.MYP_664"/>
<dbReference type="AlphaFoldDB" id="A0A098LAH7"/>
<sequence>MAYKFQKLLEKNSIVVDDLPAEIKTVIGEFHKLEYDLEDEEDPDDIKEIKLQLKDLDKELCELIAEEIDQELSADLTHEEIKENILRNFLNSGKTEVSHNDLVKYGYNTRNLGSTGEKLSNFSLQKGKFANNYKIIKH</sequence>
<proteinExistence type="predicted"/>
<comment type="caution">
    <text evidence="1">The sequence shown here is derived from an EMBL/GenBank/DDBJ whole genome shotgun (WGS) entry which is preliminary data.</text>
</comment>
<name>A0A098LAH7_9BACT</name>
<dbReference type="RefSeq" id="WP_045458309.1">
    <property type="nucleotide sequence ID" value="NZ_BBLT01000001.1"/>
</dbReference>
<reference evidence="1 2" key="1">
    <citation type="submission" date="2014-09" db="EMBL/GenBank/DDBJ databases">
        <title>Sporocytophaga myxococcoides PG-01 genome sequencing.</title>
        <authorList>
            <person name="Liu L."/>
            <person name="Gao P.J."/>
            <person name="Chen G.J."/>
            <person name="Wang L.S."/>
        </authorList>
    </citation>
    <scope>NUCLEOTIDE SEQUENCE [LARGE SCALE GENOMIC DNA]</scope>
    <source>
        <strain evidence="1 2">PG-01</strain>
    </source>
</reference>
<organism evidence="1 2">
    <name type="scientific">Sporocytophaga myxococcoides</name>
    <dbReference type="NCBI Taxonomy" id="153721"/>
    <lineage>
        <taxon>Bacteria</taxon>
        <taxon>Pseudomonadati</taxon>
        <taxon>Bacteroidota</taxon>
        <taxon>Cytophagia</taxon>
        <taxon>Cytophagales</taxon>
        <taxon>Cytophagaceae</taxon>
        <taxon>Sporocytophaga</taxon>
    </lineage>
</organism>
<evidence type="ECO:0000313" key="1">
    <source>
        <dbReference type="EMBL" id="GAL83437.1"/>
    </source>
</evidence>